<proteinExistence type="predicted"/>
<evidence type="ECO:0000313" key="5">
    <source>
        <dbReference type="Proteomes" id="UP001321498"/>
    </source>
</evidence>
<reference evidence="5" key="1">
    <citation type="journal article" date="2019" name="Int. J. Syst. Evol. Microbiol.">
        <title>The Global Catalogue of Microorganisms (GCM) 10K type strain sequencing project: providing services to taxonomists for standard genome sequencing and annotation.</title>
        <authorList>
            <consortium name="The Broad Institute Genomics Platform"/>
            <consortium name="The Broad Institute Genome Sequencing Center for Infectious Disease"/>
            <person name="Wu L."/>
            <person name="Ma J."/>
        </authorList>
    </citation>
    <scope>NUCLEOTIDE SEQUENCE [LARGE SCALE GENOMIC DNA]</scope>
    <source>
        <strain evidence="5">NBRC 108725</strain>
    </source>
</reference>
<dbReference type="Pfam" id="PF00583">
    <property type="entry name" value="Acetyltransf_1"/>
    <property type="match status" value="1"/>
</dbReference>
<protein>
    <recommendedName>
        <fullName evidence="3">N-acetyltransferase domain-containing protein</fullName>
    </recommendedName>
</protein>
<evidence type="ECO:0000256" key="2">
    <source>
        <dbReference type="ARBA" id="ARBA00023315"/>
    </source>
</evidence>
<organism evidence="4 5">
    <name type="scientific">Naasia aerilata</name>
    <dbReference type="NCBI Taxonomy" id="1162966"/>
    <lineage>
        <taxon>Bacteria</taxon>
        <taxon>Bacillati</taxon>
        <taxon>Actinomycetota</taxon>
        <taxon>Actinomycetes</taxon>
        <taxon>Micrococcales</taxon>
        <taxon>Microbacteriaceae</taxon>
        <taxon>Naasia</taxon>
    </lineage>
</organism>
<dbReference type="InterPro" id="IPR016181">
    <property type="entry name" value="Acyl_CoA_acyltransferase"/>
</dbReference>
<dbReference type="PROSITE" id="PS51186">
    <property type="entry name" value="GNAT"/>
    <property type="match status" value="1"/>
</dbReference>
<sequence>MDVTVEQGTLEDIEALGPLWVEMLTHHRAVIDGALPVNEDGRSWEATAKEYRTWFEAGNGLLLLARAAGGDLVGYLMCQLDSSTRTFDMPRLGHIDSLVVAAQARGAGVGSLLLDACKAALVEQGIRFWTIGVVEGNDRAMDLYQRFGFRPFYRDLAAEIG</sequence>
<name>A0ABN6XP99_9MICO</name>
<feature type="domain" description="N-acetyltransferase" evidence="3">
    <location>
        <begin position="3"/>
        <end position="161"/>
    </location>
</feature>
<evidence type="ECO:0000259" key="3">
    <source>
        <dbReference type="PROSITE" id="PS51186"/>
    </source>
</evidence>
<keyword evidence="2" id="KW-0012">Acyltransferase</keyword>
<dbReference type="CDD" id="cd04301">
    <property type="entry name" value="NAT_SF"/>
    <property type="match status" value="1"/>
</dbReference>
<keyword evidence="1" id="KW-0808">Transferase</keyword>
<keyword evidence="5" id="KW-1185">Reference proteome</keyword>
<dbReference type="SUPFAM" id="SSF55729">
    <property type="entry name" value="Acyl-CoA N-acyltransferases (Nat)"/>
    <property type="match status" value="1"/>
</dbReference>
<evidence type="ECO:0000256" key="1">
    <source>
        <dbReference type="ARBA" id="ARBA00022679"/>
    </source>
</evidence>
<dbReference type="InterPro" id="IPR000182">
    <property type="entry name" value="GNAT_dom"/>
</dbReference>
<dbReference type="Gene3D" id="3.40.630.30">
    <property type="match status" value="1"/>
</dbReference>
<evidence type="ECO:0000313" key="4">
    <source>
        <dbReference type="EMBL" id="BDZ46829.1"/>
    </source>
</evidence>
<accession>A0ABN6XP99</accession>
<dbReference type="RefSeq" id="WP_286276819.1">
    <property type="nucleotide sequence ID" value="NZ_AP027731.1"/>
</dbReference>
<dbReference type="PANTHER" id="PTHR43877:SF2">
    <property type="entry name" value="AMINOALKYLPHOSPHONATE N-ACETYLTRANSFERASE-RELATED"/>
    <property type="match status" value="1"/>
</dbReference>
<dbReference type="PANTHER" id="PTHR43877">
    <property type="entry name" value="AMINOALKYLPHOSPHONATE N-ACETYLTRANSFERASE-RELATED-RELATED"/>
    <property type="match status" value="1"/>
</dbReference>
<dbReference type="EMBL" id="AP027731">
    <property type="protein sequence ID" value="BDZ46829.1"/>
    <property type="molecule type" value="Genomic_DNA"/>
</dbReference>
<dbReference type="InterPro" id="IPR050832">
    <property type="entry name" value="Bact_Acetyltransf"/>
</dbReference>
<gene>
    <name evidence="4" type="ORF">GCM10025866_27380</name>
</gene>
<dbReference type="Proteomes" id="UP001321498">
    <property type="component" value="Chromosome"/>
</dbReference>